<feature type="region of interest" description="Disordered" evidence="1">
    <location>
        <begin position="254"/>
        <end position="276"/>
    </location>
</feature>
<accession>A0A024TCI5</accession>
<dbReference type="OrthoDB" id="65522at2759"/>
<protein>
    <submittedName>
        <fullName evidence="2">Uncharacterized protein</fullName>
    </submittedName>
</protein>
<dbReference type="RefSeq" id="XP_008880327.1">
    <property type="nucleotide sequence ID" value="XM_008882105.1"/>
</dbReference>
<gene>
    <name evidence="2" type="ORF">H310_14287</name>
</gene>
<dbReference type="eggNOG" id="ENOG502QRTK">
    <property type="taxonomic scope" value="Eukaryota"/>
</dbReference>
<dbReference type="VEuPathDB" id="FungiDB:H310_14287"/>
<dbReference type="PANTHER" id="PTHR35213:SF3">
    <property type="entry name" value="MYB-LIKE DOMAIN-CONTAINING PROTEIN"/>
    <property type="match status" value="1"/>
</dbReference>
<dbReference type="PANTHER" id="PTHR35213">
    <property type="entry name" value="RING-TYPE DOMAIN-CONTAINING PROTEIN-RELATED"/>
    <property type="match status" value="1"/>
</dbReference>
<reference evidence="2" key="1">
    <citation type="submission" date="2013-12" db="EMBL/GenBank/DDBJ databases">
        <title>The Genome Sequence of Aphanomyces invadans NJM9701.</title>
        <authorList>
            <consortium name="The Broad Institute Genomics Platform"/>
            <person name="Russ C."/>
            <person name="Tyler B."/>
            <person name="van West P."/>
            <person name="Dieguez-Uribeondo J."/>
            <person name="Young S.K."/>
            <person name="Zeng Q."/>
            <person name="Gargeya S."/>
            <person name="Fitzgerald M."/>
            <person name="Abouelleil A."/>
            <person name="Alvarado L."/>
            <person name="Chapman S.B."/>
            <person name="Gainer-Dewar J."/>
            <person name="Goldberg J."/>
            <person name="Griggs A."/>
            <person name="Gujja S."/>
            <person name="Hansen M."/>
            <person name="Howarth C."/>
            <person name="Imamovic A."/>
            <person name="Ireland A."/>
            <person name="Larimer J."/>
            <person name="McCowan C."/>
            <person name="Murphy C."/>
            <person name="Pearson M."/>
            <person name="Poon T.W."/>
            <person name="Priest M."/>
            <person name="Roberts A."/>
            <person name="Saif S."/>
            <person name="Shea T."/>
            <person name="Sykes S."/>
            <person name="Wortman J."/>
            <person name="Nusbaum C."/>
            <person name="Birren B."/>
        </authorList>
    </citation>
    <scope>NUCLEOTIDE SEQUENCE [LARGE SCALE GENOMIC DNA]</scope>
    <source>
        <strain evidence="2">NJM9701</strain>
    </source>
</reference>
<feature type="region of interest" description="Disordered" evidence="1">
    <location>
        <begin position="199"/>
        <end position="221"/>
    </location>
</feature>
<dbReference type="GeneID" id="20091337"/>
<name>A0A024TCI5_9STRA</name>
<proteinExistence type="predicted"/>
<evidence type="ECO:0000313" key="2">
    <source>
        <dbReference type="EMBL" id="ETV91047.1"/>
    </source>
</evidence>
<evidence type="ECO:0000256" key="1">
    <source>
        <dbReference type="SAM" id="MobiDB-lite"/>
    </source>
</evidence>
<dbReference type="AlphaFoldDB" id="A0A024TCI5"/>
<organism evidence="2">
    <name type="scientific">Aphanomyces invadans</name>
    <dbReference type="NCBI Taxonomy" id="157072"/>
    <lineage>
        <taxon>Eukaryota</taxon>
        <taxon>Sar</taxon>
        <taxon>Stramenopiles</taxon>
        <taxon>Oomycota</taxon>
        <taxon>Saprolegniomycetes</taxon>
        <taxon>Saprolegniales</taxon>
        <taxon>Verrucalvaceae</taxon>
        <taxon>Aphanomyces</taxon>
    </lineage>
</organism>
<feature type="region of interest" description="Disordered" evidence="1">
    <location>
        <begin position="69"/>
        <end position="94"/>
    </location>
</feature>
<dbReference type="EMBL" id="KI914016">
    <property type="protein sequence ID" value="ETV91047.1"/>
    <property type="molecule type" value="Genomic_DNA"/>
</dbReference>
<sequence length="315" mass="35398">MSYMTSATLPRPSAPLPALRVTVPIMKAQDGTPLFALKTKKHTTALPTNPDIGSLYSMLPPSQQRYGLKKTAGGGLSRVKEKDTRSKARPGFRKGKWTDEESKFAEQMAYYFKEGLLPLEKGTMLRMYLAEKLNCEPMRITKKFTGDECIGKQIFRPMPPSPLVDQRIQDALKELEVLEKAFLDRIEEMPMYCMSTKRSMTPDKQLKRSKKTVPSPNVDVPAASDVARRDHTHDAASLLLGFFHQTHVTVSSDDSAAIEASRSPPPPHDLPSLSPKDDVVVYRSKRKFSISHCVSEYESYMQRPRIDSFSLVSSN</sequence>